<evidence type="ECO:0000256" key="6">
    <source>
        <dbReference type="ARBA" id="ARBA00047942"/>
    </source>
</evidence>
<evidence type="ECO:0000259" key="7">
    <source>
        <dbReference type="Pfam" id="PF02384"/>
    </source>
</evidence>
<dbReference type="PANTHER" id="PTHR42933">
    <property type="entry name" value="SLR6095 PROTEIN"/>
    <property type="match status" value="1"/>
</dbReference>
<evidence type="ECO:0000313" key="9">
    <source>
        <dbReference type="Proteomes" id="UP001596183"/>
    </source>
</evidence>
<evidence type="ECO:0000256" key="4">
    <source>
        <dbReference type="ARBA" id="ARBA00022691"/>
    </source>
</evidence>
<dbReference type="Proteomes" id="UP001596183">
    <property type="component" value="Unassembled WGS sequence"/>
</dbReference>
<protein>
    <recommendedName>
        <fullName evidence="1">site-specific DNA-methyltransferase (adenine-specific)</fullName>
        <ecNumber evidence="1">2.1.1.72</ecNumber>
    </recommendedName>
</protein>
<keyword evidence="2 8" id="KW-0489">Methyltransferase</keyword>
<reference evidence="9" key="1">
    <citation type="journal article" date="2019" name="Int. J. Syst. Evol. Microbiol.">
        <title>The Global Catalogue of Microorganisms (GCM) 10K type strain sequencing project: providing services to taxonomists for standard genome sequencing and annotation.</title>
        <authorList>
            <consortium name="The Broad Institute Genomics Platform"/>
            <consortium name="The Broad Institute Genome Sequencing Center for Infectious Disease"/>
            <person name="Wu L."/>
            <person name="Ma J."/>
        </authorList>
    </citation>
    <scope>NUCLEOTIDE SEQUENCE [LARGE SCALE GENOMIC DNA]</scope>
    <source>
        <strain evidence="9">JCM 13852</strain>
    </source>
</reference>
<dbReference type="GO" id="GO:0032259">
    <property type="term" value="P:methylation"/>
    <property type="evidence" value="ECO:0007669"/>
    <property type="project" value="UniProtKB-KW"/>
</dbReference>
<dbReference type="SUPFAM" id="SSF53335">
    <property type="entry name" value="S-adenosyl-L-methionine-dependent methyltransferases"/>
    <property type="match status" value="1"/>
</dbReference>
<comment type="catalytic activity">
    <reaction evidence="6">
        <text>a 2'-deoxyadenosine in DNA + S-adenosyl-L-methionine = an N(6)-methyl-2'-deoxyadenosine in DNA + S-adenosyl-L-homocysteine + H(+)</text>
        <dbReference type="Rhea" id="RHEA:15197"/>
        <dbReference type="Rhea" id="RHEA-COMP:12418"/>
        <dbReference type="Rhea" id="RHEA-COMP:12419"/>
        <dbReference type="ChEBI" id="CHEBI:15378"/>
        <dbReference type="ChEBI" id="CHEBI:57856"/>
        <dbReference type="ChEBI" id="CHEBI:59789"/>
        <dbReference type="ChEBI" id="CHEBI:90615"/>
        <dbReference type="ChEBI" id="CHEBI:90616"/>
        <dbReference type="EC" id="2.1.1.72"/>
    </reaction>
</comment>
<dbReference type="InterPro" id="IPR051537">
    <property type="entry name" value="DNA_Adenine_Mtase"/>
</dbReference>
<name>A0ABW0XWP5_9ACTN</name>
<dbReference type="PROSITE" id="PS00092">
    <property type="entry name" value="N6_MTASE"/>
    <property type="match status" value="1"/>
</dbReference>
<accession>A0ABW0XWP5</accession>
<gene>
    <name evidence="8" type="ORF">ACFP2V_34765</name>
</gene>
<keyword evidence="9" id="KW-1185">Reference proteome</keyword>
<proteinExistence type="predicted"/>
<dbReference type="Gene3D" id="3.40.50.150">
    <property type="entry name" value="Vaccinia Virus protein VP39"/>
    <property type="match status" value="1"/>
</dbReference>
<dbReference type="RefSeq" id="WP_381219383.1">
    <property type="nucleotide sequence ID" value="NZ_JBHSPC010000143.1"/>
</dbReference>
<dbReference type="InterPro" id="IPR003356">
    <property type="entry name" value="DNA_methylase_A-5"/>
</dbReference>
<evidence type="ECO:0000256" key="1">
    <source>
        <dbReference type="ARBA" id="ARBA00011900"/>
    </source>
</evidence>
<comment type="caution">
    <text evidence="8">The sequence shown here is derived from an EMBL/GenBank/DDBJ whole genome shotgun (WGS) entry which is preliminary data.</text>
</comment>
<feature type="domain" description="DNA methylase adenine-specific" evidence="7">
    <location>
        <begin position="8"/>
        <end position="299"/>
    </location>
</feature>
<evidence type="ECO:0000313" key="8">
    <source>
        <dbReference type="EMBL" id="MFC5675037.1"/>
    </source>
</evidence>
<dbReference type="Pfam" id="PF02384">
    <property type="entry name" value="N6_Mtase"/>
    <property type="match status" value="1"/>
</dbReference>
<dbReference type="GO" id="GO:0008168">
    <property type="term" value="F:methyltransferase activity"/>
    <property type="evidence" value="ECO:0007669"/>
    <property type="project" value="UniProtKB-KW"/>
</dbReference>
<dbReference type="InterPro" id="IPR002052">
    <property type="entry name" value="DNA_methylase_N6_adenine_CS"/>
</dbReference>
<evidence type="ECO:0000256" key="3">
    <source>
        <dbReference type="ARBA" id="ARBA00022679"/>
    </source>
</evidence>
<sequence length="359" mass="40067">MSSGITNQALPRAVCECVRPTPDDTITDPASGTGGFLLAAAEYILHEYDNQLTPEQRKHLSSGGIWGTELVRNTARLAAMNLFLHGIGQPTGPTLVHDRDVLISPPTKRASLVLANPPFGKKSSITVYGDDGSAAREAIAYERRDFWVTTTNKQLNFVQHIASLLEIHGRAAVVVPDNVLFEGGAGETIRRRLLKEYDVHTLLRLPKGIWYAVGVNANVLFFERKPARPEQAWTEKMWVYDFRTAQHFTLKQNPLTRAHLEDFVQCYRPDEYRSKRVETERFKAYTYEELIARDKANLDITWLRDPSLDDADNLPAPEVLAAEIVEDLQAALEEFAAIAETLQQARGEGSAEEAAPVAD</sequence>
<keyword evidence="3 8" id="KW-0808">Transferase</keyword>
<dbReference type="EC" id="2.1.1.72" evidence="1"/>
<organism evidence="8 9">
    <name type="scientific">Streptomyces incanus</name>
    <dbReference type="NCBI Taxonomy" id="887453"/>
    <lineage>
        <taxon>Bacteria</taxon>
        <taxon>Bacillati</taxon>
        <taxon>Actinomycetota</taxon>
        <taxon>Actinomycetes</taxon>
        <taxon>Kitasatosporales</taxon>
        <taxon>Streptomycetaceae</taxon>
        <taxon>Streptomyces</taxon>
    </lineage>
</organism>
<keyword evidence="4" id="KW-0949">S-adenosyl-L-methionine</keyword>
<dbReference type="InterPro" id="IPR029063">
    <property type="entry name" value="SAM-dependent_MTases_sf"/>
</dbReference>
<evidence type="ECO:0000256" key="2">
    <source>
        <dbReference type="ARBA" id="ARBA00022603"/>
    </source>
</evidence>
<dbReference type="PANTHER" id="PTHR42933:SF4">
    <property type="entry name" value="TYPE I RESTRICTION ENZYME ECOKI METHYLASE SUBUNIT"/>
    <property type="match status" value="1"/>
</dbReference>
<keyword evidence="5" id="KW-0680">Restriction system</keyword>
<dbReference type="EMBL" id="JBHSPC010000143">
    <property type="protein sequence ID" value="MFC5675037.1"/>
    <property type="molecule type" value="Genomic_DNA"/>
</dbReference>
<evidence type="ECO:0000256" key="5">
    <source>
        <dbReference type="ARBA" id="ARBA00022747"/>
    </source>
</evidence>
<dbReference type="PRINTS" id="PR00507">
    <property type="entry name" value="N12N6MTFRASE"/>
</dbReference>